<dbReference type="Gene3D" id="2.10.220.10">
    <property type="entry name" value="Hormone Receptor, Insulin-like Growth Factor Receptor 1, Chain A, domain 2"/>
    <property type="match status" value="1"/>
</dbReference>
<feature type="chain" id="PRO_5035169206" evidence="2">
    <location>
        <begin position="26"/>
        <end position="1028"/>
    </location>
</feature>
<keyword evidence="4" id="KW-1185">Reference proteome</keyword>
<sequence>MTKSSPPNLLILGTTLLLLLSASQALNVTRAEIAKPVNYPSDSSVNFLFWTNVTLTKVQDLLIDISPETSYFQFDATKTQCGTDQLYLNITNCQVVSATRLNITITSTRAQSIFAIQVANVTFANMTEDGVQNLKFRRISPNDVDLTVPVPIVVKPKFAPALQLLSKIIGDPKSSLLLTLTPTFTINQTSNVSLSLTGLASHLADPTCIEVSHANLRVNCILSDSDTLEIHNLATIVGAIQILVTDFKNPVILGQSLNFTIACRDAQNANLATNLTVKADESSKFVETAAIEYGIFRNHFQNQVFAQKLTNKTGQQLNVSIDFNFADTLWLANVDRACNLTLNLGSSVNAASMLVVQNFTANTPIIQGNSLILPGCGDVGLTNSVFRIQLQKLTRTSVLDNFTVSAELFTSTPTGNYSLIKTDGPIQLDQDILGFSLRAVGSEQTSASTLHELTILLPNYVLPYVTLNIRYPPSFSLAQGACHVQASTNAQRDYNTPCSVANKTVTINGLLVSNLAITSLGDAEGVYVKLNLSSSITNPSVKGWATGFEVSASYEENIGVYTQLNYKVFDISTDSPSIFQTYFVKDIVIANDYFKISAFATNTFLDSTEMRFTYDTIQSGVQFTMNVLNVTNNSTKVRITFPLTLRSTSTCQVVVNNERAKVSYLQPSTIEFPLTAYLQAAITGYCADLILQKERVMRLPAQARIIVNNSLIHQVSEQLQVPSIYSQSNAVKGKATITQASDKSSLSVILQVDNPIMDKDNITISLDDFTFALLSNQTALTFKPILNFVEIQGYLKSSGKDLLLNVRTVLPQIPSGSFIQFLIPLDTPGASRLSSPNSKILSLKRGDLISYSVSQEGGKSDYTRASLGCSSNQYASRDGFCLDCVDGCKRCSDLFTCQECNTRNYALNPLNNLCVKEDNCGSGEFYDYESGACKVCTIKNCKKCLTETTCESCNSNYDMEIGSGQSIQSFEASYDEALITPLGVEPVLQFGLIEAKCSLYPKDASKAYLIAQNLILMLGLASLFVLTY</sequence>
<dbReference type="OrthoDB" id="25080at2759"/>
<proteinExistence type="predicted"/>
<name>A0A8J8P2R3_HALGN</name>
<reference evidence="3" key="1">
    <citation type="submission" date="2019-06" db="EMBL/GenBank/DDBJ databases">
        <authorList>
            <person name="Zheng W."/>
        </authorList>
    </citation>
    <scope>NUCLEOTIDE SEQUENCE</scope>
    <source>
        <strain evidence="3">QDHG01</strain>
    </source>
</reference>
<keyword evidence="1" id="KW-0812">Transmembrane</keyword>
<evidence type="ECO:0000313" key="4">
    <source>
        <dbReference type="Proteomes" id="UP000785679"/>
    </source>
</evidence>
<dbReference type="InterPro" id="IPR009030">
    <property type="entry name" value="Growth_fac_rcpt_cys_sf"/>
</dbReference>
<keyword evidence="2" id="KW-0732">Signal</keyword>
<gene>
    <name evidence="3" type="ORF">FGO68_gene8370</name>
</gene>
<feature type="transmembrane region" description="Helical" evidence="1">
    <location>
        <begin position="1007"/>
        <end position="1026"/>
    </location>
</feature>
<keyword evidence="1" id="KW-1133">Transmembrane helix</keyword>
<comment type="caution">
    <text evidence="3">The sequence shown here is derived from an EMBL/GenBank/DDBJ whole genome shotgun (WGS) entry which is preliminary data.</text>
</comment>
<dbReference type="SUPFAM" id="SSF57184">
    <property type="entry name" value="Growth factor receptor domain"/>
    <property type="match status" value="1"/>
</dbReference>
<feature type="signal peptide" evidence="2">
    <location>
        <begin position="1"/>
        <end position="25"/>
    </location>
</feature>
<dbReference type="Proteomes" id="UP000785679">
    <property type="component" value="Unassembled WGS sequence"/>
</dbReference>
<accession>A0A8J8P2R3</accession>
<protein>
    <submittedName>
        <fullName evidence="3">Uncharacterized protein</fullName>
    </submittedName>
</protein>
<evidence type="ECO:0000256" key="2">
    <source>
        <dbReference type="SAM" id="SignalP"/>
    </source>
</evidence>
<organism evidence="3 4">
    <name type="scientific">Halteria grandinella</name>
    <dbReference type="NCBI Taxonomy" id="5974"/>
    <lineage>
        <taxon>Eukaryota</taxon>
        <taxon>Sar</taxon>
        <taxon>Alveolata</taxon>
        <taxon>Ciliophora</taxon>
        <taxon>Intramacronucleata</taxon>
        <taxon>Spirotrichea</taxon>
        <taxon>Stichotrichia</taxon>
        <taxon>Sporadotrichida</taxon>
        <taxon>Halteriidae</taxon>
        <taxon>Halteria</taxon>
    </lineage>
</organism>
<dbReference type="AlphaFoldDB" id="A0A8J8P2R3"/>
<dbReference type="EMBL" id="RRYP01002492">
    <property type="protein sequence ID" value="TNV84714.1"/>
    <property type="molecule type" value="Genomic_DNA"/>
</dbReference>
<evidence type="ECO:0000256" key="1">
    <source>
        <dbReference type="SAM" id="Phobius"/>
    </source>
</evidence>
<evidence type="ECO:0000313" key="3">
    <source>
        <dbReference type="EMBL" id="TNV84714.1"/>
    </source>
</evidence>
<keyword evidence="1" id="KW-0472">Membrane</keyword>